<dbReference type="Proteomes" id="UP000651977">
    <property type="component" value="Unassembled WGS sequence"/>
</dbReference>
<reference evidence="3" key="1">
    <citation type="journal article" date="2019" name="Int. J. Syst. Evol. Microbiol.">
        <title>The Global Catalogue of Microorganisms (GCM) 10K type strain sequencing project: providing services to taxonomists for standard genome sequencing and annotation.</title>
        <authorList>
            <consortium name="The Broad Institute Genomics Platform"/>
            <consortium name="The Broad Institute Genome Sequencing Center for Infectious Disease"/>
            <person name="Wu L."/>
            <person name="Ma J."/>
        </authorList>
    </citation>
    <scope>NUCLEOTIDE SEQUENCE [LARGE SCALE GENOMIC DNA]</scope>
    <source>
        <strain evidence="3">CGMCC 1.10131</strain>
    </source>
</reference>
<feature type="transmembrane region" description="Helical" evidence="1">
    <location>
        <begin position="7"/>
        <end position="29"/>
    </location>
</feature>
<keyword evidence="1" id="KW-0472">Membrane</keyword>
<evidence type="ECO:0000313" key="3">
    <source>
        <dbReference type="Proteomes" id="UP000651977"/>
    </source>
</evidence>
<gene>
    <name evidence="2" type="ORF">GCM10007414_25850</name>
</gene>
<keyword evidence="1" id="KW-1133">Transmembrane helix</keyword>
<sequence length="78" mass="9428">MLWGALLSLLLSLWRFSIIYSSILIVWLYCHFRDLDFEQVDSGVNQHKVIIIAIYFGYLAFWWLVNPYLSKARRQPYR</sequence>
<feature type="transmembrane region" description="Helical" evidence="1">
    <location>
        <begin position="49"/>
        <end position="69"/>
    </location>
</feature>
<comment type="caution">
    <text evidence="2">The sequence shown here is derived from an EMBL/GenBank/DDBJ whole genome shotgun (WGS) entry which is preliminary data.</text>
</comment>
<keyword evidence="3" id="KW-1185">Reference proteome</keyword>
<accession>A0ABQ1I4R2</accession>
<name>A0ABQ1I4R2_9ALTE</name>
<proteinExistence type="predicted"/>
<evidence type="ECO:0000313" key="2">
    <source>
        <dbReference type="EMBL" id="GGB11234.1"/>
    </source>
</evidence>
<dbReference type="EMBL" id="BMDY01000015">
    <property type="protein sequence ID" value="GGB11234.1"/>
    <property type="molecule type" value="Genomic_DNA"/>
</dbReference>
<protein>
    <submittedName>
        <fullName evidence="2">Uncharacterized protein</fullName>
    </submittedName>
</protein>
<organism evidence="2 3">
    <name type="scientific">Agarivorans gilvus</name>
    <dbReference type="NCBI Taxonomy" id="680279"/>
    <lineage>
        <taxon>Bacteria</taxon>
        <taxon>Pseudomonadati</taxon>
        <taxon>Pseudomonadota</taxon>
        <taxon>Gammaproteobacteria</taxon>
        <taxon>Alteromonadales</taxon>
        <taxon>Alteromonadaceae</taxon>
        <taxon>Agarivorans</taxon>
    </lineage>
</organism>
<evidence type="ECO:0000256" key="1">
    <source>
        <dbReference type="SAM" id="Phobius"/>
    </source>
</evidence>
<dbReference type="RefSeq" id="WP_055733215.1">
    <property type="nucleotide sequence ID" value="NZ_BMDY01000015.1"/>
</dbReference>
<keyword evidence="1" id="KW-0812">Transmembrane</keyword>